<dbReference type="STRING" id="5599.A0A177D265"/>
<keyword evidence="3" id="KW-1185">Reference proteome</keyword>
<dbReference type="Proteomes" id="UP000077248">
    <property type="component" value="Unassembled WGS sequence"/>
</dbReference>
<dbReference type="RefSeq" id="XP_018379174.1">
    <property type="nucleotide sequence ID" value="XM_018532390.1"/>
</dbReference>
<name>A0A177D265_ALTAL</name>
<sequence>MTADLLLERSDQTIYLTGPTHYCWLNDDLSFLSHCGTVWPGLVPYESRPDLHYQHITQNTGDARALSFLKDRYHQCREKHSQCQRIAPYNDYMPTRTIFVGSAGEEEVRLCDSVEMIAGSAYIVLSHCWGKNPQHVMLTKSTVEMLKEGIALSSLPKTFQDAIAITRTFGIQYIWIDSLCIFQDDLHDWAAEASRMRDVYSKAELCIAATGAENGDVGLFLDRDTEQVTPVMVEATWSREHYLSRWLTPGFYLFGFNHVEAYEAIDAAPLNQRAWVAQERFLSPRILHFTQSLLFWECQTFLTHENDAVLENPNFQEFRGINYLREQLIQVQRPKFSVGPMQDVTLPNTTPRELYNAWWEFLADYTSCGITKESDILVALVGVADHVGHATSDCLVAGLWKANFIEELCWRSDGNISKPSVWRAPSWSWASLSSRCDNFAYSNGNIDHQMAAVVELYISTKPSGEVEQGSALVECRLVPAAVQYRGLKGHDRYYNACTTLGKKLDVAEAPSCYADQAVDVQLLVLLKNGDGSMYWMTLDGICVVGSKKQEGAFERVGYFHAKGAAAMLLLAAYHQARVQAISLV</sequence>
<dbReference type="PANTHER" id="PTHR33112">
    <property type="entry name" value="DOMAIN PROTEIN, PUTATIVE-RELATED"/>
    <property type="match status" value="1"/>
</dbReference>
<dbReference type="KEGG" id="aalt:CC77DRAFT_592986"/>
<dbReference type="Pfam" id="PF06985">
    <property type="entry name" value="HET"/>
    <property type="match status" value="1"/>
</dbReference>
<accession>A0A177D265</accession>
<dbReference type="AlphaFoldDB" id="A0A177D265"/>
<dbReference type="GeneID" id="29117984"/>
<reference evidence="2 3" key="1">
    <citation type="submission" date="2016-05" db="EMBL/GenBank/DDBJ databases">
        <title>Comparative analysis of secretome profiles of manganese(II)-oxidizing ascomycete fungi.</title>
        <authorList>
            <consortium name="DOE Joint Genome Institute"/>
            <person name="Zeiner C.A."/>
            <person name="Purvine S.O."/>
            <person name="Zink E.M."/>
            <person name="Wu S."/>
            <person name="Pasa-Tolic L."/>
            <person name="Chaput D.L."/>
            <person name="Haridas S."/>
            <person name="Grigoriev I.V."/>
            <person name="Santelli C.M."/>
            <person name="Hansel C.M."/>
        </authorList>
    </citation>
    <scope>NUCLEOTIDE SEQUENCE [LARGE SCALE GENOMIC DNA]</scope>
    <source>
        <strain evidence="2 3">SRC1lrK2f</strain>
    </source>
</reference>
<dbReference type="VEuPathDB" id="FungiDB:CC77DRAFT_592986"/>
<gene>
    <name evidence="2" type="ORF">CC77DRAFT_592986</name>
</gene>
<proteinExistence type="predicted"/>
<evidence type="ECO:0000313" key="3">
    <source>
        <dbReference type="Proteomes" id="UP000077248"/>
    </source>
</evidence>
<dbReference type="EMBL" id="KV441506">
    <property type="protein sequence ID" value="OAG13753.1"/>
    <property type="molecule type" value="Genomic_DNA"/>
</dbReference>
<dbReference type="OMA" id="NTHDWEV"/>
<feature type="domain" description="Heterokaryon incompatibility" evidence="1">
    <location>
        <begin position="122"/>
        <end position="279"/>
    </location>
</feature>
<evidence type="ECO:0000259" key="1">
    <source>
        <dbReference type="Pfam" id="PF06985"/>
    </source>
</evidence>
<organism evidence="2 3">
    <name type="scientific">Alternaria alternata</name>
    <name type="common">Alternaria rot fungus</name>
    <name type="synonym">Torula alternata</name>
    <dbReference type="NCBI Taxonomy" id="5599"/>
    <lineage>
        <taxon>Eukaryota</taxon>
        <taxon>Fungi</taxon>
        <taxon>Dikarya</taxon>
        <taxon>Ascomycota</taxon>
        <taxon>Pezizomycotina</taxon>
        <taxon>Dothideomycetes</taxon>
        <taxon>Pleosporomycetidae</taxon>
        <taxon>Pleosporales</taxon>
        <taxon>Pleosporineae</taxon>
        <taxon>Pleosporaceae</taxon>
        <taxon>Alternaria</taxon>
        <taxon>Alternaria sect. Alternaria</taxon>
        <taxon>Alternaria alternata complex</taxon>
    </lineage>
</organism>
<dbReference type="PANTHER" id="PTHR33112:SF10">
    <property type="entry name" value="TOL"/>
    <property type="match status" value="1"/>
</dbReference>
<evidence type="ECO:0000313" key="2">
    <source>
        <dbReference type="EMBL" id="OAG13753.1"/>
    </source>
</evidence>
<dbReference type="InterPro" id="IPR010730">
    <property type="entry name" value="HET"/>
</dbReference>
<protein>
    <submittedName>
        <fullName evidence="2">HET-domain-containing protein</fullName>
    </submittedName>
</protein>